<feature type="region of interest" description="Disordered" evidence="1">
    <location>
        <begin position="91"/>
        <end position="110"/>
    </location>
</feature>
<proteinExistence type="predicted"/>
<protein>
    <submittedName>
        <fullName evidence="2">Uncharacterized protein</fullName>
    </submittedName>
</protein>
<accession>A0A6A1WJ25</accession>
<evidence type="ECO:0000256" key="1">
    <source>
        <dbReference type="SAM" id="MobiDB-lite"/>
    </source>
</evidence>
<dbReference type="Proteomes" id="UP000516437">
    <property type="component" value="Chromosome 2"/>
</dbReference>
<evidence type="ECO:0000313" key="2">
    <source>
        <dbReference type="EMBL" id="KAB1223867.1"/>
    </source>
</evidence>
<comment type="caution">
    <text evidence="2">The sequence shown here is derived from an EMBL/GenBank/DDBJ whole genome shotgun (WGS) entry which is preliminary data.</text>
</comment>
<sequence>MPQYLTYPIFGTNLVVPRGKDLEMSIGTSSNLLLEALFDSRKNLMLLEPVEGKDVLATQQLLSDSYDDLFSKADKLSEFWVFLSPPLAMSPKVHKKKGSNKGKLSSSLDSDPHFQQIKKLTRLLHIVDALDQAWESTWMSWTIRRTPFPPYSSF</sequence>
<reference evidence="2 3" key="1">
    <citation type="journal article" date="2019" name="Plant Biotechnol. J.">
        <title>The red bayberry genome and genetic basis of sex determination.</title>
        <authorList>
            <person name="Jia H.M."/>
            <person name="Jia H.J."/>
            <person name="Cai Q.L."/>
            <person name="Wang Y."/>
            <person name="Zhao H.B."/>
            <person name="Yang W.F."/>
            <person name="Wang G.Y."/>
            <person name="Li Y.H."/>
            <person name="Zhan D.L."/>
            <person name="Shen Y.T."/>
            <person name="Niu Q.F."/>
            <person name="Chang L."/>
            <person name="Qiu J."/>
            <person name="Zhao L."/>
            <person name="Xie H.B."/>
            <person name="Fu W.Y."/>
            <person name="Jin J."/>
            <person name="Li X.W."/>
            <person name="Jiao Y."/>
            <person name="Zhou C.C."/>
            <person name="Tu T."/>
            <person name="Chai C.Y."/>
            <person name="Gao J.L."/>
            <person name="Fan L.J."/>
            <person name="van de Weg E."/>
            <person name="Wang J.Y."/>
            <person name="Gao Z.S."/>
        </authorList>
    </citation>
    <scope>NUCLEOTIDE SEQUENCE [LARGE SCALE GENOMIC DNA]</scope>
    <source>
        <tissue evidence="2">Leaves</tissue>
    </source>
</reference>
<gene>
    <name evidence="2" type="ORF">CJ030_MR2G000497</name>
</gene>
<evidence type="ECO:0000313" key="3">
    <source>
        <dbReference type="Proteomes" id="UP000516437"/>
    </source>
</evidence>
<keyword evidence="3" id="KW-1185">Reference proteome</keyword>
<dbReference type="AlphaFoldDB" id="A0A6A1WJ25"/>
<organism evidence="2 3">
    <name type="scientific">Morella rubra</name>
    <name type="common">Chinese bayberry</name>
    <dbReference type="NCBI Taxonomy" id="262757"/>
    <lineage>
        <taxon>Eukaryota</taxon>
        <taxon>Viridiplantae</taxon>
        <taxon>Streptophyta</taxon>
        <taxon>Embryophyta</taxon>
        <taxon>Tracheophyta</taxon>
        <taxon>Spermatophyta</taxon>
        <taxon>Magnoliopsida</taxon>
        <taxon>eudicotyledons</taxon>
        <taxon>Gunneridae</taxon>
        <taxon>Pentapetalae</taxon>
        <taxon>rosids</taxon>
        <taxon>fabids</taxon>
        <taxon>Fagales</taxon>
        <taxon>Myricaceae</taxon>
        <taxon>Morella</taxon>
    </lineage>
</organism>
<name>A0A6A1WJ25_9ROSI</name>
<dbReference type="EMBL" id="RXIC02000020">
    <property type="protein sequence ID" value="KAB1223867.1"/>
    <property type="molecule type" value="Genomic_DNA"/>
</dbReference>